<name>A0ABX5CN02_9ALTE</name>
<organism evidence="1 2">
    <name type="scientific">Alteromonas gracilis</name>
    <dbReference type="NCBI Taxonomy" id="1479524"/>
    <lineage>
        <taxon>Bacteria</taxon>
        <taxon>Pseudomonadati</taxon>
        <taxon>Pseudomonadota</taxon>
        <taxon>Gammaproteobacteria</taxon>
        <taxon>Alteromonadales</taxon>
        <taxon>Alteromonadaceae</taxon>
        <taxon>Alteromonas/Salinimonas group</taxon>
        <taxon>Alteromonas</taxon>
    </lineage>
</organism>
<keyword evidence="2" id="KW-1185">Reference proteome</keyword>
<comment type="caution">
    <text evidence="1">The sequence shown here is derived from an EMBL/GenBank/DDBJ whole genome shotgun (WGS) entry which is preliminary data.</text>
</comment>
<proteinExistence type="predicted"/>
<accession>A0ABX5CN02</accession>
<protein>
    <submittedName>
        <fullName evidence="1">Uncharacterized protein</fullName>
    </submittedName>
</protein>
<gene>
    <name evidence="1" type="ORF">C6Y39_15455</name>
</gene>
<dbReference type="RefSeq" id="WP_105932140.1">
    <property type="nucleotide sequence ID" value="NZ_PVNO01000028.1"/>
</dbReference>
<evidence type="ECO:0000313" key="1">
    <source>
        <dbReference type="EMBL" id="PRO68025.1"/>
    </source>
</evidence>
<dbReference type="EMBL" id="PVNO01000028">
    <property type="protein sequence ID" value="PRO68025.1"/>
    <property type="molecule type" value="Genomic_DNA"/>
</dbReference>
<dbReference type="Proteomes" id="UP000239539">
    <property type="component" value="Unassembled WGS sequence"/>
</dbReference>
<evidence type="ECO:0000313" key="2">
    <source>
        <dbReference type="Proteomes" id="UP000239539"/>
    </source>
</evidence>
<sequence>MFSIGANQHEIIVTAKQYAQEHFNGLYKANRINYYLADQYEGVRNIKAKENAEEMRSQLINAMTEEYLKVLIARNDNSSMFD</sequence>
<reference evidence="2" key="1">
    <citation type="journal article" date="2020" name="Int. J. Syst. Evol. Microbiol.">
        <title>Alteromonas alba sp. nov., a marine bacterium isolated from the seawater of the West Pacific Ocean.</title>
        <authorList>
            <person name="Sun C."/>
            <person name="Wu Y.-H."/>
            <person name="Xamxidin M."/>
            <person name="Cheng H."/>
            <person name="Xu X.-W."/>
        </authorList>
    </citation>
    <scope>NUCLEOTIDE SEQUENCE [LARGE SCALE GENOMIC DNA]</scope>
    <source>
        <strain evidence="2">9a2</strain>
    </source>
</reference>